<evidence type="ECO:0000313" key="3">
    <source>
        <dbReference type="Proteomes" id="UP000214366"/>
    </source>
</evidence>
<reference evidence="1 3" key="4">
    <citation type="journal article" date="1998" name="J. Gen. Virol.">
        <title>Distinct gene arrangement in the Buzura suppressaria single-nucleocapsid nucleopolyhedrovirus genome.</title>
        <authorList>
            <person name="Hu Z.H."/>
            <person name="Arif B.M."/>
            <person name="Jin F."/>
            <person name="Martens J.W."/>
            <person name="Chen X.W."/>
            <person name="Sun J.S."/>
            <person name="Zuidema D."/>
            <person name="Goldbach R.W."/>
            <person name="Vlak J.M."/>
        </authorList>
    </citation>
    <scope>NUCLEOTIDE SEQUENCE [LARGE SCALE GENOMIC DNA]</scope>
    <source>
        <strain evidence="1">Hubei</strain>
    </source>
</reference>
<protein>
    <submittedName>
        <fullName evidence="1">ORF-113</fullName>
    </submittedName>
    <submittedName>
        <fullName evidence="2">ORF-116</fullName>
    </submittedName>
</protein>
<reference evidence="1 3" key="1">
    <citation type="journal article" date="1993" name="J. Gen. Virol.">
        <title>Nucleotide sequence of the Buzura suppressaria single nucleocapsid nuclear polyhedrosis virus polyhedrin gene.</title>
        <authorList>
            <person name="Hu Z.H."/>
            <person name="Liu M.F."/>
            <person name="Jin F."/>
            <person name="Wang Z.X."/>
            <person name="Liu X.Y."/>
            <person name="Li M.J."/>
            <person name="Liang B.F."/>
            <person name="Xie T.E."/>
        </authorList>
    </citation>
    <scope>NUCLEOTIDE SEQUENCE [LARGE SCALE GENOMIC DNA]</scope>
    <source>
        <strain evidence="1">Hubei</strain>
    </source>
</reference>
<reference evidence="1 3" key="2">
    <citation type="journal article" date="1997" name="Virus Res.">
        <title>Characterization of the ecdysteroid UDP-glucosyltransferase gene of a single nucleocapsid nucleopolyhedrovirus of Buzura suppressaria.</title>
        <authorList>
            <person name="Hu Z.H."/>
            <person name="Broer R."/>
            <person name="Westerlaken J."/>
            <person name="Martens J.W."/>
            <person name="Jin F."/>
            <person name="Jehle J.A."/>
            <person name="Wang L.M."/>
            <person name="Vlak J.M."/>
        </authorList>
    </citation>
    <scope>NUCLEOTIDE SEQUENCE [LARGE SCALE GENOMIC DNA]</scope>
    <source>
        <strain evidence="1">Hubei</strain>
    </source>
</reference>
<reference evidence="1 3" key="5">
    <citation type="journal article" date="1998" name="Virus Res.">
        <title>Genetic organization of the HindIII-I region of the single-nucleocapsid nucleopolyhedrovirus of Buzura suppressaria.</title>
        <authorList>
            <person name="Hu Z.H."/>
            <person name="Arif B.M."/>
            <person name="Sun J.S."/>
            <person name="Chen X.W."/>
            <person name="Zuidema D."/>
            <person name="Goldbach R.W."/>
            <person name="Vlak J.M."/>
        </authorList>
    </citation>
    <scope>NUCLEOTIDE SEQUENCE [LARGE SCALE GENOMIC DNA]</scope>
    <source>
        <strain evidence="1">Hubei</strain>
    </source>
</reference>
<proteinExistence type="predicted"/>
<dbReference type="EMBL" id="KF611977">
    <property type="protein sequence ID" value="AHH82702.1"/>
    <property type="molecule type" value="Genomic_DNA"/>
</dbReference>
<evidence type="ECO:0000313" key="2">
    <source>
        <dbReference type="EMBL" id="AKN91086.1"/>
    </source>
</evidence>
<reference evidence="2" key="7">
    <citation type="submission" date="2014-10" db="EMBL/GenBank/DDBJ databases">
        <authorList>
            <person name="Seo M.-J."/>
            <person name="Seok Y.J."/>
            <person name="Cha I.-T."/>
        </authorList>
    </citation>
    <scope>NUCLEOTIDE SEQUENCE</scope>
    <source>
        <strain evidence="2">Guangxi</strain>
    </source>
</reference>
<dbReference type="KEGG" id="vg:18267033"/>
<organismHost>
    <name type="scientific">Lepidoptera</name>
    <name type="common">moths &amp; butterflies</name>
    <dbReference type="NCBI Taxonomy" id="7088"/>
</organismHost>
<dbReference type="GeneID" id="18267033"/>
<accession>W5VSE3</accession>
<evidence type="ECO:0000313" key="1">
    <source>
        <dbReference type="EMBL" id="AHH82702.1"/>
    </source>
</evidence>
<keyword evidence="3" id="KW-1185">Reference proteome</keyword>
<name>W5VSE3_NPVBS</name>
<organism evidence="1 3">
    <name type="scientific">Buzura suppressaria nuclear polyhedrosis virus</name>
    <name type="common">BsNPV</name>
    <dbReference type="NCBI Taxonomy" id="74320"/>
    <lineage>
        <taxon>Viruses</taxon>
        <taxon>Viruses incertae sedis</taxon>
        <taxon>Naldaviricetes</taxon>
        <taxon>Lefavirales</taxon>
        <taxon>Baculoviridae</taxon>
        <taxon>Alphabaculovirus</taxon>
        <taxon>Alphabaculovirus busuppressariae</taxon>
    </lineage>
</organism>
<reference evidence="1 3" key="6">
    <citation type="journal article" date="2014" name="PLoS ONE">
        <title>Genome Sequence and Analysis of Buzura suppressaria Nucleopolyhedrovirus: A Group II Alphabaculovirus.</title>
        <authorList>
            <person name="Zhu Z."/>
            <person name="Yin F."/>
            <person name="Liu X."/>
            <person name="Hou D."/>
            <person name="Wang J."/>
            <person name="Zhang L."/>
            <person name="Arif B."/>
            <person name="Wang H."/>
            <person name="Deng F."/>
            <person name="Hu Z."/>
        </authorList>
    </citation>
    <scope>NUCLEOTIDE SEQUENCE [LARGE SCALE GENOMIC DNA]</scope>
    <source>
        <strain evidence="1">Hubei</strain>
    </source>
</reference>
<dbReference type="EMBL" id="KM986882">
    <property type="protein sequence ID" value="AKN91086.1"/>
    <property type="molecule type" value="Genomic_DNA"/>
</dbReference>
<reference evidence="1 3" key="3">
    <citation type="journal article" date="1998" name="J. Gen. Virol.">
        <title>The single-nucleocapsid nucleopolyhedrovirus of Buzura suppressaria encodes a P10 protein.</title>
        <authorList>
            <person name="van Oers M.M."/>
            <person name="Hu Z."/>
            <person name="Arif B.M."/>
            <person name="van Strien E.A."/>
            <person name="van Lent J.W."/>
            <person name="Vlak J.M."/>
        </authorList>
    </citation>
    <scope>NUCLEOTIDE SEQUENCE [LARGE SCALE GENOMIC DNA]</scope>
    <source>
        <strain evidence="1">Hubei</strain>
    </source>
</reference>
<dbReference type="RefSeq" id="YP_009001890.1">
    <property type="nucleotide sequence ID" value="NC_023442.1"/>
</dbReference>
<sequence length="78" mass="8994">METVADLVQESIYLAEQFATVKLYSRATASFKLAMYFLKNVESDTKSDLILYCENRIDALQHEKTTNKCKLKKVVKVK</sequence>
<dbReference type="Proteomes" id="UP000214366">
    <property type="component" value="Segment"/>
</dbReference>